<dbReference type="OrthoDB" id="289038at2759"/>
<evidence type="ECO:0000259" key="8">
    <source>
        <dbReference type="PROSITE" id="PS50271"/>
    </source>
</evidence>
<gene>
    <name evidence="9" type="ORF">DFH94DRAFT_767493</name>
</gene>
<feature type="domain" description="UBP-type" evidence="8">
    <location>
        <begin position="59"/>
        <end position="155"/>
    </location>
</feature>
<keyword evidence="1" id="KW-0479">Metal-binding</keyword>
<dbReference type="PROSITE" id="PS50235">
    <property type="entry name" value="USP_3"/>
    <property type="match status" value="1"/>
</dbReference>
<dbReference type="GO" id="GO:0016579">
    <property type="term" value="P:protein deubiquitination"/>
    <property type="evidence" value="ECO:0007669"/>
    <property type="project" value="InterPro"/>
</dbReference>
<evidence type="ECO:0000256" key="6">
    <source>
        <dbReference type="SAM" id="MobiDB-lite"/>
    </source>
</evidence>
<comment type="similarity">
    <text evidence="5">Belongs to the peptidase C19 family.</text>
</comment>
<reference evidence="9" key="2">
    <citation type="journal article" date="2020" name="Nat. Commun.">
        <title>Large-scale genome sequencing of mycorrhizal fungi provides insights into the early evolution of symbiotic traits.</title>
        <authorList>
            <person name="Miyauchi S."/>
            <person name="Kiss E."/>
            <person name="Kuo A."/>
            <person name="Drula E."/>
            <person name="Kohler A."/>
            <person name="Sanchez-Garcia M."/>
            <person name="Morin E."/>
            <person name="Andreopoulos B."/>
            <person name="Barry K.W."/>
            <person name="Bonito G."/>
            <person name="Buee M."/>
            <person name="Carver A."/>
            <person name="Chen C."/>
            <person name="Cichocki N."/>
            <person name="Clum A."/>
            <person name="Culley D."/>
            <person name="Crous P.W."/>
            <person name="Fauchery L."/>
            <person name="Girlanda M."/>
            <person name="Hayes R.D."/>
            <person name="Keri Z."/>
            <person name="LaButti K."/>
            <person name="Lipzen A."/>
            <person name="Lombard V."/>
            <person name="Magnuson J."/>
            <person name="Maillard F."/>
            <person name="Murat C."/>
            <person name="Nolan M."/>
            <person name="Ohm R.A."/>
            <person name="Pangilinan J."/>
            <person name="Pereira M.F."/>
            <person name="Perotto S."/>
            <person name="Peter M."/>
            <person name="Pfister S."/>
            <person name="Riley R."/>
            <person name="Sitrit Y."/>
            <person name="Stielow J.B."/>
            <person name="Szollosi G."/>
            <person name="Zifcakova L."/>
            <person name="Stursova M."/>
            <person name="Spatafora J.W."/>
            <person name="Tedersoo L."/>
            <person name="Vaario L.M."/>
            <person name="Yamada A."/>
            <person name="Yan M."/>
            <person name="Wang P."/>
            <person name="Xu J."/>
            <person name="Bruns T."/>
            <person name="Baldrian P."/>
            <person name="Vilgalys R."/>
            <person name="Dunand C."/>
            <person name="Henrissat B."/>
            <person name="Grigoriev I.V."/>
            <person name="Hibbett D."/>
            <person name="Nagy L.G."/>
            <person name="Martin F.M."/>
        </authorList>
    </citation>
    <scope>NUCLEOTIDE SEQUENCE</scope>
    <source>
        <strain evidence="9">Prilba</strain>
    </source>
</reference>
<reference evidence="9" key="1">
    <citation type="submission" date="2019-10" db="EMBL/GenBank/DDBJ databases">
        <authorList>
            <consortium name="DOE Joint Genome Institute"/>
            <person name="Kuo A."/>
            <person name="Miyauchi S."/>
            <person name="Kiss E."/>
            <person name="Drula E."/>
            <person name="Kohler A."/>
            <person name="Sanchez-Garcia M."/>
            <person name="Andreopoulos B."/>
            <person name="Barry K.W."/>
            <person name="Bonito G."/>
            <person name="Buee M."/>
            <person name="Carver A."/>
            <person name="Chen C."/>
            <person name="Cichocki N."/>
            <person name="Clum A."/>
            <person name="Culley D."/>
            <person name="Crous P.W."/>
            <person name="Fauchery L."/>
            <person name="Girlanda M."/>
            <person name="Hayes R."/>
            <person name="Keri Z."/>
            <person name="LaButti K."/>
            <person name="Lipzen A."/>
            <person name="Lombard V."/>
            <person name="Magnuson J."/>
            <person name="Maillard F."/>
            <person name="Morin E."/>
            <person name="Murat C."/>
            <person name="Nolan M."/>
            <person name="Ohm R."/>
            <person name="Pangilinan J."/>
            <person name="Pereira M."/>
            <person name="Perotto S."/>
            <person name="Peter M."/>
            <person name="Riley R."/>
            <person name="Sitrit Y."/>
            <person name="Stielow B."/>
            <person name="Szollosi G."/>
            <person name="Zifcakova L."/>
            <person name="Stursova M."/>
            <person name="Spatafora J.W."/>
            <person name="Tedersoo L."/>
            <person name="Vaario L.-M."/>
            <person name="Yamada A."/>
            <person name="Yan M."/>
            <person name="Wang P."/>
            <person name="Xu J."/>
            <person name="Bruns T."/>
            <person name="Baldrian P."/>
            <person name="Vilgalys R."/>
            <person name="Henrissat B."/>
            <person name="Grigoriev I.V."/>
            <person name="Hibbett D."/>
            <person name="Nagy L.G."/>
            <person name="Martin F.M."/>
        </authorList>
    </citation>
    <scope>NUCLEOTIDE SEQUENCE</scope>
    <source>
        <strain evidence="9">Prilba</strain>
    </source>
</reference>
<feature type="domain" description="USP" evidence="7">
    <location>
        <begin position="194"/>
        <end position="509"/>
    </location>
</feature>
<evidence type="ECO:0000313" key="10">
    <source>
        <dbReference type="Proteomes" id="UP000759537"/>
    </source>
</evidence>
<dbReference type="InterPro" id="IPR018200">
    <property type="entry name" value="USP_CS"/>
</dbReference>
<dbReference type="EC" id="3.4.19.12" evidence="5"/>
<protein>
    <recommendedName>
        <fullName evidence="5">Ubiquitin carboxyl-terminal hydrolase</fullName>
        <ecNumber evidence="5">3.4.19.12</ecNumber>
    </recommendedName>
</protein>
<evidence type="ECO:0000259" key="7">
    <source>
        <dbReference type="PROSITE" id="PS50235"/>
    </source>
</evidence>
<dbReference type="GO" id="GO:0005634">
    <property type="term" value="C:nucleus"/>
    <property type="evidence" value="ECO:0007669"/>
    <property type="project" value="TreeGrafter"/>
</dbReference>
<evidence type="ECO:0000313" key="9">
    <source>
        <dbReference type="EMBL" id="KAF8472239.1"/>
    </source>
</evidence>
<dbReference type="Gene3D" id="3.90.70.10">
    <property type="entry name" value="Cysteine proteinases"/>
    <property type="match status" value="1"/>
</dbReference>
<keyword evidence="3" id="KW-0862">Zinc</keyword>
<dbReference type="PROSITE" id="PS00973">
    <property type="entry name" value="USP_2"/>
    <property type="match status" value="1"/>
</dbReference>
<feature type="region of interest" description="Disordered" evidence="6">
    <location>
        <begin position="1"/>
        <end position="20"/>
    </location>
</feature>
<dbReference type="GO" id="GO:0005829">
    <property type="term" value="C:cytosol"/>
    <property type="evidence" value="ECO:0007669"/>
    <property type="project" value="TreeGrafter"/>
</dbReference>
<evidence type="ECO:0000256" key="3">
    <source>
        <dbReference type="ARBA" id="ARBA00022833"/>
    </source>
</evidence>
<dbReference type="SUPFAM" id="SSF57850">
    <property type="entry name" value="RING/U-box"/>
    <property type="match status" value="1"/>
</dbReference>
<keyword evidence="5" id="KW-0645">Protease</keyword>
<evidence type="ECO:0000256" key="2">
    <source>
        <dbReference type="ARBA" id="ARBA00022771"/>
    </source>
</evidence>
<keyword evidence="2 4" id="KW-0863">Zinc-finger</keyword>
<keyword evidence="5" id="KW-0833">Ubl conjugation pathway</keyword>
<feature type="compositionally biased region" description="Low complexity" evidence="6">
    <location>
        <begin position="1"/>
        <end position="17"/>
    </location>
</feature>
<organism evidence="9 10">
    <name type="scientific">Russula ochroleuca</name>
    <dbReference type="NCBI Taxonomy" id="152965"/>
    <lineage>
        <taxon>Eukaryota</taxon>
        <taxon>Fungi</taxon>
        <taxon>Dikarya</taxon>
        <taxon>Basidiomycota</taxon>
        <taxon>Agaricomycotina</taxon>
        <taxon>Agaricomycetes</taxon>
        <taxon>Russulales</taxon>
        <taxon>Russulaceae</taxon>
        <taxon>Russula</taxon>
    </lineage>
</organism>
<dbReference type="GO" id="GO:0006508">
    <property type="term" value="P:proteolysis"/>
    <property type="evidence" value="ECO:0007669"/>
    <property type="project" value="UniProtKB-KW"/>
</dbReference>
<dbReference type="PANTHER" id="PTHR24006">
    <property type="entry name" value="UBIQUITIN CARBOXYL-TERMINAL HYDROLASE"/>
    <property type="match status" value="1"/>
</dbReference>
<dbReference type="Proteomes" id="UP000759537">
    <property type="component" value="Unassembled WGS sequence"/>
</dbReference>
<dbReference type="Gene3D" id="3.30.40.10">
    <property type="entry name" value="Zinc/RING finger domain, C3HC4 (zinc finger)"/>
    <property type="match status" value="1"/>
</dbReference>
<comment type="caution">
    <text evidence="9">The sequence shown here is derived from an EMBL/GenBank/DDBJ whole genome shotgun (WGS) entry which is preliminary data.</text>
</comment>
<dbReference type="AlphaFoldDB" id="A0A9P5JYU9"/>
<dbReference type="Pfam" id="PF00443">
    <property type="entry name" value="UCH"/>
    <property type="match status" value="1"/>
</dbReference>
<dbReference type="PANTHER" id="PTHR24006:SF937">
    <property type="entry name" value="UBIQUITIN CARBOXYL-TERMINAL HYDROLASE"/>
    <property type="match status" value="1"/>
</dbReference>
<dbReference type="EMBL" id="WHVB01000021">
    <property type="protein sequence ID" value="KAF8472239.1"/>
    <property type="molecule type" value="Genomic_DNA"/>
</dbReference>
<evidence type="ECO:0000256" key="5">
    <source>
        <dbReference type="RuleBase" id="RU366025"/>
    </source>
</evidence>
<accession>A0A9P5JYU9</accession>
<keyword evidence="5" id="KW-0378">Hydrolase</keyword>
<keyword evidence="10" id="KW-1185">Reference proteome</keyword>
<name>A0A9P5JYU9_9AGAM</name>
<dbReference type="InterPro" id="IPR013083">
    <property type="entry name" value="Znf_RING/FYVE/PHD"/>
</dbReference>
<dbReference type="Pfam" id="PF02148">
    <property type="entry name" value="zf-UBP"/>
    <property type="match status" value="1"/>
</dbReference>
<comment type="catalytic activity">
    <reaction evidence="5">
        <text>Thiol-dependent hydrolysis of ester, thioester, amide, peptide and isopeptide bonds formed by the C-terminal Gly of ubiquitin (a 76-residue protein attached to proteins as an intracellular targeting signal).</text>
        <dbReference type="EC" id="3.4.19.12"/>
    </reaction>
</comment>
<dbReference type="PROSITE" id="PS00972">
    <property type="entry name" value="USP_1"/>
    <property type="match status" value="1"/>
</dbReference>
<dbReference type="SUPFAM" id="SSF54001">
    <property type="entry name" value="Cysteine proteinases"/>
    <property type="match status" value="1"/>
</dbReference>
<dbReference type="InterPro" id="IPR028889">
    <property type="entry name" value="USP"/>
</dbReference>
<evidence type="ECO:0000256" key="4">
    <source>
        <dbReference type="PROSITE-ProRule" id="PRU00502"/>
    </source>
</evidence>
<proteinExistence type="inferred from homology"/>
<dbReference type="GO" id="GO:0004843">
    <property type="term" value="F:cysteine-type deubiquitinase activity"/>
    <property type="evidence" value="ECO:0007669"/>
    <property type="project" value="UniProtKB-UniRule"/>
</dbReference>
<keyword evidence="5" id="KW-0788">Thiol protease</keyword>
<sequence length="568" mass="63110">MAASPNSATRSHSSSAATPDGLFDEAVDNTGCTHISALLADSAESDPLLKRFRSVVTWKAQRTHEALHSAKRRKVALPMCGTCGLVTPRPFVCLDCAFSGCWQDDHIVEHLKDENHRFCVDTQLGVVFCRECQDMIYDPVLDDLYQKLVLGMEERETKHLDEKRPREPYQSWKPGEKDIAALDNTITLPCQGQRGLLNLGQTCFLNATLQALLHNPLLRNYFLGDKHNPRWCKSKEDCACCELDRLFAATHTPPPPQPAFGPTALLATTWRASGSLAGYAQQDAHECLIALLNAAHASARGSTLLKCNCIVHSTFGGLLQSDMRCPRCHALSETVDPCLDISLGLGLSPGQSTLAGYLKRFTQPENIAVKDWTCQKCGKVSQEANKRFSIRRLPPVLSIQFKGSASNKRGSETYKIDTPVRVPVSINMASYTTAALDGSGTYPGPEALYDYELFAVINHEGQIDNGHYTSFARFQDTWCRFDDDKVTPATLAGVLGASAPIYMAFYVKRRLDYKPHITPSYVLTREIEAVREREREREALAKVRAEQEQAREREIDVDNELLAMVGLE</sequence>
<dbReference type="InterPro" id="IPR001607">
    <property type="entry name" value="Znf_UBP"/>
</dbReference>
<dbReference type="InterPro" id="IPR038765">
    <property type="entry name" value="Papain-like_cys_pep_sf"/>
</dbReference>
<evidence type="ECO:0000256" key="1">
    <source>
        <dbReference type="ARBA" id="ARBA00022723"/>
    </source>
</evidence>
<dbReference type="InterPro" id="IPR050164">
    <property type="entry name" value="Peptidase_C19"/>
</dbReference>
<dbReference type="PROSITE" id="PS50271">
    <property type="entry name" value="ZF_UBP"/>
    <property type="match status" value="1"/>
</dbReference>
<dbReference type="InterPro" id="IPR001394">
    <property type="entry name" value="Peptidase_C19_UCH"/>
</dbReference>
<dbReference type="GO" id="GO:0008270">
    <property type="term" value="F:zinc ion binding"/>
    <property type="evidence" value="ECO:0007669"/>
    <property type="project" value="UniProtKB-KW"/>
</dbReference>